<dbReference type="CDD" id="cd03424">
    <property type="entry name" value="NUDIX_ADPRase_Nudt5_UGPPase_Nudt14"/>
    <property type="match status" value="1"/>
</dbReference>
<dbReference type="GO" id="GO:0005829">
    <property type="term" value="C:cytosol"/>
    <property type="evidence" value="ECO:0007669"/>
    <property type="project" value="TreeGrafter"/>
</dbReference>
<keyword evidence="5" id="KW-1185">Reference proteome</keyword>
<keyword evidence="2 4" id="KW-0378">Hydrolase</keyword>
<proteinExistence type="predicted"/>
<evidence type="ECO:0000259" key="3">
    <source>
        <dbReference type="PROSITE" id="PS51462"/>
    </source>
</evidence>
<evidence type="ECO:0000313" key="5">
    <source>
        <dbReference type="Proteomes" id="UP001164726"/>
    </source>
</evidence>
<dbReference type="PANTHER" id="PTHR11839:SF18">
    <property type="entry name" value="NUDIX HYDROLASE DOMAIN-CONTAINING PROTEIN"/>
    <property type="match status" value="1"/>
</dbReference>
<dbReference type="GO" id="GO:0019693">
    <property type="term" value="P:ribose phosphate metabolic process"/>
    <property type="evidence" value="ECO:0007669"/>
    <property type="project" value="TreeGrafter"/>
</dbReference>
<evidence type="ECO:0000256" key="1">
    <source>
        <dbReference type="ARBA" id="ARBA00001946"/>
    </source>
</evidence>
<dbReference type="Gene3D" id="3.90.79.10">
    <property type="entry name" value="Nucleoside Triphosphate Pyrophosphohydrolase"/>
    <property type="match status" value="1"/>
</dbReference>
<sequence length="167" mass="19120">MEKKIIYKNDYFEVHVQHNILSLKNKKGGAAILPLTKEGEVFFIEIYREPIHMKVLEIPRGFQEKGENPLETAKRELKEEIDAVCEQIVPLGSMYTDSGISDSQIHLFLGKNTILASNRLQISEGITRIVKIPFDLAYKMALEGTIKDSFTLVALMRSANIIREWNR</sequence>
<name>A0A9E8RYD0_9BACI</name>
<evidence type="ECO:0000256" key="2">
    <source>
        <dbReference type="ARBA" id="ARBA00022801"/>
    </source>
</evidence>
<dbReference type="InterPro" id="IPR000086">
    <property type="entry name" value="NUDIX_hydrolase_dom"/>
</dbReference>
<dbReference type="Pfam" id="PF00293">
    <property type="entry name" value="NUDIX"/>
    <property type="match status" value="1"/>
</dbReference>
<dbReference type="RefSeq" id="WP_275420239.1">
    <property type="nucleotide sequence ID" value="NZ_CP106877.1"/>
</dbReference>
<dbReference type="KEGG" id="fhl:OE105_11080"/>
<dbReference type="Proteomes" id="UP001164726">
    <property type="component" value="Chromosome"/>
</dbReference>
<dbReference type="PANTHER" id="PTHR11839">
    <property type="entry name" value="UDP/ADP-SUGAR PYROPHOSPHATASE"/>
    <property type="match status" value="1"/>
</dbReference>
<dbReference type="GO" id="GO:0006753">
    <property type="term" value="P:nucleoside phosphate metabolic process"/>
    <property type="evidence" value="ECO:0007669"/>
    <property type="project" value="TreeGrafter"/>
</dbReference>
<organism evidence="4 5">
    <name type="scientific">Fervidibacillus halotolerans</name>
    <dbReference type="NCBI Taxonomy" id="2980027"/>
    <lineage>
        <taxon>Bacteria</taxon>
        <taxon>Bacillati</taxon>
        <taxon>Bacillota</taxon>
        <taxon>Bacilli</taxon>
        <taxon>Bacillales</taxon>
        <taxon>Bacillaceae</taxon>
        <taxon>Fervidibacillus</taxon>
    </lineage>
</organism>
<gene>
    <name evidence="4" type="ORF">OE105_11080</name>
</gene>
<feature type="domain" description="Nudix hydrolase" evidence="3">
    <location>
        <begin position="25"/>
        <end position="154"/>
    </location>
</feature>
<evidence type="ECO:0000313" key="4">
    <source>
        <dbReference type="EMBL" id="WAA12108.1"/>
    </source>
</evidence>
<dbReference type="PROSITE" id="PS51462">
    <property type="entry name" value="NUDIX"/>
    <property type="match status" value="1"/>
</dbReference>
<dbReference type="AlphaFoldDB" id="A0A9E8RYD0"/>
<protein>
    <submittedName>
        <fullName evidence="4">NUDIX hydrolase</fullName>
    </submittedName>
</protein>
<reference evidence="4" key="1">
    <citation type="submission" date="2022-09" db="EMBL/GenBank/DDBJ databases">
        <title>Complete Genomes of Fervidibacillus albus and Fervidibacillus halotolerans isolated from tidal flat sediments.</title>
        <authorList>
            <person name="Kwon K.K."/>
            <person name="Yang S.-H."/>
            <person name="Park M.J."/>
            <person name="Oh H.-M."/>
        </authorList>
    </citation>
    <scope>NUCLEOTIDE SEQUENCE</scope>
    <source>
        <strain evidence="4">MEBiC13594</strain>
    </source>
</reference>
<accession>A0A9E8RYD0</accession>
<dbReference type="EMBL" id="CP106877">
    <property type="protein sequence ID" value="WAA12108.1"/>
    <property type="molecule type" value="Genomic_DNA"/>
</dbReference>
<dbReference type="SUPFAM" id="SSF55811">
    <property type="entry name" value="Nudix"/>
    <property type="match status" value="1"/>
</dbReference>
<dbReference type="InterPro" id="IPR015797">
    <property type="entry name" value="NUDIX_hydrolase-like_dom_sf"/>
</dbReference>
<comment type="cofactor">
    <cofactor evidence="1">
        <name>Mg(2+)</name>
        <dbReference type="ChEBI" id="CHEBI:18420"/>
    </cofactor>
</comment>
<dbReference type="GO" id="GO:0016787">
    <property type="term" value="F:hydrolase activity"/>
    <property type="evidence" value="ECO:0007669"/>
    <property type="project" value="UniProtKB-KW"/>
</dbReference>